<organism evidence="1 2">
    <name type="scientific">Fonsecaea nubica</name>
    <dbReference type="NCBI Taxonomy" id="856822"/>
    <lineage>
        <taxon>Eukaryota</taxon>
        <taxon>Fungi</taxon>
        <taxon>Dikarya</taxon>
        <taxon>Ascomycota</taxon>
        <taxon>Pezizomycotina</taxon>
        <taxon>Eurotiomycetes</taxon>
        <taxon>Chaetothyriomycetidae</taxon>
        <taxon>Chaetothyriales</taxon>
        <taxon>Herpotrichiellaceae</taxon>
        <taxon>Fonsecaea</taxon>
    </lineage>
</organism>
<sequence length="259" mass="29546">MGDNPKQISFINTPENIRPAIIFENFLTQEEHITVEPDVNEPGKDCWHQPAYPLDLTPLDPRPGKSYPGGIKTMICKDGARPMHIGIPGVVEKRIQTIILHNEHRRYLDTAAFPNLRAIVCREDDDIYAATHLDRAGCDLSDRFVTEGAIYRQQAEIHRQIMPQLPRWMQALVLDPASEVELSVRITLDFRTPEEEEEESPASFYWDGEQIREVEQPSWFVPLCILYSWRAGRSYWTLQPPKDVGLVFHAASGGKGGQE</sequence>
<evidence type="ECO:0000313" key="2">
    <source>
        <dbReference type="Proteomes" id="UP000185904"/>
    </source>
</evidence>
<comment type="caution">
    <text evidence="1">The sequence shown here is derived from an EMBL/GenBank/DDBJ whole genome shotgun (WGS) entry which is preliminary data.</text>
</comment>
<dbReference type="Proteomes" id="UP000185904">
    <property type="component" value="Unassembled WGS sequence"/>
</dbReference>
<evidence type="ECO:0000313" key="1">
    <source>
        <dbReference type="EMBL" id="OAL28659.1"/>
    </source>
</evidence>
<reference evidence="1 2" key="1">
    <citation type="submission" date="2016-03" db="EMBL/GenBank/DDBJ databases">
        <title>The draft genome sequence of Fonsecaea nubica causative agent of cutaneous subcutaneous infection in human host.</title>
        <authorList>
            <person name="Costa F."/>
            <person name="Sybren D.H."/>
            <person name="Raittz R.T."/>
            <person name="Weiss V.A."/>
            <person name="Leao A.C."/>
            <person name="Gomes R."/>
            <person name="De Souza E.M."/>
            <person name="Pedrosa F.O."/>
            <person name="Steffens M.B."/>
            <person name="Bombassaro A."/>
            <person name="Tadra-Sfeir M.Z."/>
            <person name="Moreno L.F."/>
            <person name="Najafzadeh M.J."/>
            <person name="Felipe M.S."/>
            <person name="Teixeira M."/>
            <person name="Sun J."/>
            <person name="Xi L."/>
            <person name="Castro M.A."/>
            <person name="Vicente V.A."/>
        </authorList>
    </citation>
    <scope>NUCLEOTIDE SEQUENCE [LARGE SCALE GENOMIC DNA]</scope>
    <source>
        <strain evidence="1 2">CBS 269.64</strain>
    </source>
</reference>
<gene>
    <name evidence="1" type="ORF">AYO20_09383</name>
</gene>
<proteinExistence type="predicted"/>
<dbReference type="GeneID" id="34592781"/>
<protein>
    <submittedName>
        <fullName evidence="1">Uncharacterized protein</fullName>
    </submittedName>
</protein>
<accession>A0A178CFA7</accession>
<keyword evidence="2" id="KW-1185">Reference proteome</keyword>
<dbReference type="RefSeq" id="XP_022496349.1">
    <property type="nucleotide sequence ID" value="XM_022647653.1"/>
</dbReference>
<dbReference type="EMBL" id="LVCJ01000086">
    <property type="protein sequence ID" value="OAL28659.1"/>
    <property type="molecule type" value="Genomic_DNA"/>
</dbReference>
<dbReference type="AlphaFoldDB" id="A0A178CFA7"/>
<dbReference type="OrthoDB" id="4130493at2759"/>
<name>A0A178CFA7_9EURO</name>